<dbReference type="GO" id="GO:0046872">
    <property type="term" value="F:metal ion binding"/>
    <property type="evidence" value="ECO:0007669"/>
    <property type="project" value="UniProtKB-KW"/>
</dbReference>
<dbReference type="Proteomes" id="UP000694392">
    <property type="component" value="Unplaced"/>
</dbReference>
<dbReference type="GO" id="GO:0007160">
    <property type="term" value="P:cell-matrix adhesion"/>
    <property type="evidence" value="ECO:0007669"/>
    <property type="project" value="TreeGrafter"/>
</dbReference>
<dbReference type="SMART" id="SM00191">
    <property type="entry name" value="Int_alpha"/>
    <property type="match status" value="5"/>
</dbReference>
<dbReference type="Gene3D" id="2.60.40.1460">
    <property type="entry name" value="Integrin domains. Chain A, domain 2"/>
    <property type="match status" value="1"/>
</dbReference>
<evidence type="ECO:0000256" key="9">
    <source>
        <dbReference type="ARBA" id="ARBA00022989"/>
    </source>
</evidence>
<dbReference type="FunFam" id="3.40.50.410:FF:000012">
    <property type="entry name" value="Integrin, alpha 10"/>
    <property type="match status" value="1"/>
</dbReference>
<feature type="domain" description="VWFA" evidence="17">
    <location>
        <begin position="153"/>
        <end position="330"/>
    </location>
</feature>
<dbReference type="GO" id="GO:0033627">
    <property type="term" value="P:cell adhesion mediated by integrin"/>
    <property type="evidence" value="ECO:0007669"/>
    <property type="project" value="TreeGrafter"/>
</dbReference>
<reference evidence="18" key="1">
    <citation type="submission" date="2025-08" db="UniProtKB">
        <authorList>
            <consortium name="Ensembl"/>
        </authorList>
    </citation>
    <scope>IDENTIFICATION</scope>
</reference>
<dbReference type="InterPro" id="IPR028994">
    <property type="entry name" value="Integrin_alpha_N"/>
</dbReference>
<dbReference type="InterPro" id="IPR002035">
    <property type="entry name" value="VWF_A"/>
</dbReference>
<comment type="similarity">
    <text evidence="2 16">Belongs to the integrin alpha chain family.</text>
</comment>
<dbReference type="SMART" id="SM00327">
    <property type="entry name" value="VWA"/>
    <property type="match status" value="1"/>
</dbReference>
<dbReference type="Pfam" id="PF08441">
    <property type="entry name" value="Integrin_A_Ig_1"/>
    <property type="match status" value="1"/>
</dbReference>
<evidence type="ECO:0000256" key="15">
    <source>
        <dbReference type="PROSITE-ProRule" id="PRU00803"/>
    </source>
</evidence>
<evidence type="ECO:0000313" key="19">
    <source>
        <dbReference type="Proteomes" id="UP000694392"/>
    </source>
</evidence>
<proteinExistence type="inferred from homology"/>
<evidence type="ECO:0000256" key="14">
    <source>
        <dbReference type="ARBA" id="ARBA00023180"/>
    </source>
</evidence>
<keyword evidence="10 16" id="KW-0401">Integrin</keyword>
<evidence type="ECO:0000256" key="10">
    <source>
        <dbReference type="ARBA" id="ARBA00023037"/>
    </source>
</evidence>
<evidence type="ECO:0000256" key="12">
    <source>
        <dbReference type="ARBA" id="ARBA00023157"/>
    </source>
</evidence>
<organism evidence="18 19">
    <name type="scientific">Sphenodon punctatus</name>
    <name type="common">Tuatara</name>
    <name type="synonym">Hatteria punctata</name>
    <dbReference type="NCBI Taxonomy" id="8508"/>
    <lineage>
        <taxon>Eukaryota</taxon>
        <taxon>Metazoa</taxon>
        <taxon>Chordata</taxon>
        <taxon>Craniata</taxon>
        <taxon>Vertebrata</taxon>
        <taxon>Euteleostomi</taxon>
        <taxon>Lepidosauria</taxon>
        <taxon>Sphenodontia</taxon>
        <taxon>Sphenodontidae</taxon>
        <taxon>Sphenodon</taxon>
    </lineage>
</organism>
<keyword evidence="19" id="KW-1185">Reference proteome</keyword>
<evidence type="ECO:0000256" key="13">
    <source>
        <dbReference type="ARBA" id="ARBA00023170"/>
    </source>
</evidence>
<dbReference type="Gene3D" id="2.130.10.130">
    <property type="entry name" value="Integrin alpha, N-terminal"/>
    <property type="match status" value="1"/>
</dbReference>
<dbReference type="GO" id="GO:0005178">
    <property type="term" value="F:integrin binding"/>
    <property type="evidence" value="ECO:0007669"/>
    <property type="project" value="TreeGrafter"/>
</dbReference>
<reference evidence="18" key="2">
    <citation type="submission" date="2025-09" db="UniProtKB">
        <authorList>
            <consortium name="Ensembl"/>
        </authorList>
    </citation>
    <scope>IDENTIFICATION</scope>
</reference>
<name>A0A8D0GT61_SPHPU</name>
<dbReference type="GO" id="GO:0007229">
    <property type="term" value="P:integrin-mediated signaling pathway"/>
    <property type="evidence" value="ECO:0007669"/>
    <property type="project" value="UniProtKB-KW"/>
</dbReference>
<evidence type="ECO:0000256" key="6">
    <source>
        <dbReference type="ARBA" id="ARBA00022737"/>
    </source>
</evidence>
<dbReference type="Pfam" id="PF01839">
    <property type="entry name" value="FG-GAP"/>
    <property type="match status" value="2"/>
</dbReference>
<evidence type="ECO:0000256" key="16">
    <source>
        <dbReference type="RuleBase" id="RU003762"/>
    </source>
</evidence>
<dbReference type="PROSITE" id="PS51470">
    <property type="entry name" value="FG_GAP"/>
    <property type="match status" value="5"/>
</dbReference>
<evidence type="ECO:0000256" key="5">
    <source>
        <dbReference type="ARBA" id="ARBA00022729"/>
    </source>
</evidence>
<evidence type="ECO:0000256" key="2">
    <source>
        <dbReference type="ARBA" id="ARBA00008054"/>
    </source>
</evidence>
<dbReference type="GO" id="GO:0009897">
    <property type="term" value="C:external side of plasma membrane"/>
    <property type="evidence" value="ECO:0007669"/>
    <property type="project" value="TreeGrafter"/>
</dbReference>
<dbReference type="InterPro" id="IPR032695">
    <property type="entry name" value="Integrin_dom_sf"/>
</dbReference>
<dbReference type="InterPro" id="IPR000413">
    <property type="entry name" value="Integrin_alpha"/>
</dbReference>
<evidence type="ECO:0000256" key="1">
    <source>
        <dbReference type="ARBA" id="ARBA00004479"/>
    </source>
</evidence>
<keyword evidence="14" id="KW-0325">Glycoprotein</keyword>
<comment type="subcellular location">
    <subcellularLocation>
        <location evidence="1 16">Membrane</location>
        <topology evidence="1 16">Single-pass type I membrane protein</topology>
    </subcellularLocation>
</comment>
<dbReference type="SUPFAM" id="SSF53300">
    <property type="entry name" value="vWA-like"/>
    <property type="match status" value="1"/>
</dbReference>
<keyword evidence="7" id="KW-0106">Calcium</keyword>
<feature type="signal peptide" evidence="16">
    <location>
        <begin position="1"/>
        <end position="19"/>
    </location>
</feature>
<dbReference type="Gene3D" id="3.40.50.410">
    <property type="entry name" value="von Willebrand factor, type A domain"/>
    <property type="match status" value="1"/>
</dbReference>
<feature type="repeat" description="FG-GAP" evidence="15">
    <location>
        <begin position="341"/>
        <end position="392"/>
    </location>
</feature>
<dbReference type="InterPro" id="IPR013649">
    <property type="entry name" value="Integrin_alpha_Ig-like_1"/>
</dbReference>
<dbReference type="GO" id="GO:0008305">
    <property type="term" value="C:integrin complex"/>
    <property type="evidence" value="ECO:0007669"/>
    <property type="project" value="InterPro"/>
</dbReference>
<dbReference type="AlphaFoldDB" id="A0A8D0GT61"/>
<keyword evidence="9" id="KW-1133">Transmembrane helix</keyword>
<evidence type="ECO:0000313" key="18">
    <source>
        <dbReference type="Ensembl" id="ENSSPUP00000011059.1"/>
    </source>
</evidence>
<keyword evidence="5 16" id="KW-0732">Signal</keyword>
<keyword evidence="6" id="KW-0677">Repeat</keyword>
<dbReference type="PANTHER" id="PTHR23220:SF118">
    <property type="entry name" value="INTEGRIN ALPHA-X"/>
    <property type="match status" value="1"/>
</dbReference>
<evidence type="ECO:0000256" key="8">
    <source>
        <dbReference type="ARBA" id="ARBA00022889"/>
    </source>
</evidence>
<sequence>MHFWALPLSLWTALVPCHGFSVDVEQPVTFQEPTDSFGQSVALLGGGAGAGLIVSAPLQRGAVNETGKIYKCTLGSGKCLGISIQRPTDAVNMSLGLSLATRNSQILACGPTVHQACGNNMYMKGYCFLLDQNLKELQRIPETLPECTKRTTDIVFLIDGSGSVSYRDFQRMKTFVSQIMTRFEHSDTLFSLVQFSTDVEIHFDFNEFRSSSKPTQQVMEVLQQRGWTNTITAIKEVLRELFVPGRGSRPEAAKVLIVVTDGKKTEETSYSSVISEAQKAGIIRYAIGVGNAFSTQDAMQELKDIASDPDSDHVFRVNDFSALQGIQDKLHEKIFAIEGTQSQNSSSFQLEMSQEGFSALLSPDGSVLGAVGAYDWSGGIFLYGTSGEPTFINMSHTNRDMNDAYLGYSAEVVQLNKQHSYVVGAPRHNHIGKAILFRQDARSREWRVKDEAVGTQVGSYFGATLCTVDLNKDTNTDLFLIGAPMYHDAGHGGRVYVCPLTSLGELSSCNTVLQGQTGHLFGRFGASMAQLGDISGDGRTDVVIGAPLENDNQGAVYVFQGTRRSINTQYSQRIEGSEFPSRLRFFGQAVSGGTDLMGDGLADVAVGALGQVLLLRSRPVLRVGISISFIPPVIPIAVFNCQGQEQQNQKASSARVCFTVTKGTKDALGDGIRSTLRYTLTLDPGRPKPRAAFNSISPSESKEIQIGIETKCETFQIILPTCIEDTLNPLVLRVNYTLTGLPIANTRNLRPILSQDSALQTSDVLPFEKNCGTDGKCDDVLQLSFNFSGLTGRS</sequence>
<feature type="repeat" description="FG-GAP" evidence="15">
    <location>
        <begin position="447"/>
        <end position="507"/>
    </location>
</feature>
<dbReference type="PANTHER" id="PTHR23220">
    <property type="entry name" value="INTEGRIN ALPHA"/>
    <property type="match status" value="1"/>
</dbReference>
<dbReference type="OMA" id="ANICFTM"/>
<dbReference type="SUPFAM" id="SSF69179">
    <property type="entry name" value="Integrin domains"/>
    <property type="match status" value="1"/>
</dbReference>
<keyword evidence="11" id="KW-0472">Membrane</keyword>
<keyword evidence="3" id="KW-0812">Transmembrane</keyword>
<keyword evidence="12" id="KW-1015">Disulfide bond</keyword>
<protein>
    <recommendedName>
        <fullName evidence="17">VWFA domain-containing protein</fullName>
    </recommendedName>
</protein>
<evidence type="ECO:0000259" key="17">
    <source>
        <dbReference type="PROSITE" id="PS50234"/>
    </source>
</evidence>
<dbReference type="PROSITE" id="PS50234">
    <property type="entry name" value="VWFA"/>
    <property type="match status" value="1"/>
</dbReference>
<feature type="repeat" description="FG-GAP" evidence="15">
    <location>
        <begin position="510"/>
        <end position="568"/>
    </location>
</feature>
<evidence type="ECO:0000256" key="7">
    <source>
        <dbReference type="ARBA" id="ARBA00022837"/>
    </source>
</evidence>
<dbReference type="PRINTS" id="PR01185">
    <property type="entry name" value="INTEGRINA"/>
</dbReference>
<feature type="repeat" description="FG-GAP" evidence="15">
    <location>
        <begin position="23"/>
        <end position="81"/>
    </location>
</feature>
<keyword evidence="13 16" id="KW-0675">Receptor</keyword>
<dbReference type="Ensembl" id="ENSSPUT00000011788.1">
    <property type="protein sequence ID" value="ENSSPUP00000011059.1"/>
    <property type="gene ID" value="ENSSPUG00000008497.1"/>
</dbReference>
<dbReference type="InterPro" id="IPR036465">
    <property type="entry name" value="vWFA_dom_sf"/>
</dbReference>
<dbReference type="GeneTree" id="ENSGT00940000154838"/>
<keyword evidence="4" id="KW-0479">Metal-binding</keyword>
<dbReference type="InterPro" id="IPR013517">
    <property type="entry name" value="FG-GAP"/>
</dbReference>
<keyword evidence="8 16" id="KW-0130">Cell adhesion</keyword>
<feature type="repeat" description="FG-GAP" evidence="15">
    <location>
        <begin position="572"/>
        <end position="632"/>
    </location>
</feature>
<dbReference type="SUPFAM" id="SSF69318">
    <property type="entry name" value="Integrin alpha N-terminal domain"/>
    <property type="match status" value="1"/>
</dbReference>
<dbReference type="GO" id="GO:0098609">
    <property type="term" value="P:cell-cell adhesion"/>
    <property type="evidence" value="ECO:0007669"/>
    <property type="project" value="TreeGrafter"/>
</dbReference>
<evidence type="ECO:0000256" key="3">
    <source>
        <dbReference type="ARBA" id="ARBA00022692"/>
    </source>
</evidence>
<dbReference type="Pfam" id="PF00092">
    <property type="entry name" value="VWA"/>
    <property type="match status" value="1"/>
</dbReference>
<evidence type="ECO:0000256" key="4">
    <source>
        <dbReference type="ARBA" id="ARBA00022723"/>
    </source>
</evidence>
<accession>A0A8D0GT61</accession>
<dbReference type="PRINTS" id="PR00453">
    <property type="entry name" value="VWFADOMAIN"/>
</dbReference>
<feature type="chain" id="PRO_5034563123" description="VWFA domain-containing protein" evidence="16">
    <location>
        <begin position="20"/>
        <end position="794"/>
    </location>
</feature>
<dbReference type="InterPro" id="IPR013519">
    <property type="entry name" value="Int_alpha_beta-p"/>
</dbReference>
<evidence type="ECO:0000256" key="11">
    <source>
        <dbReference type="ARBA" id="ARBA00023136"/>
    </source>
</evidence>